<dbReference type="InterPro" id="IPR017927">
    <property type="entry name" value="FAD-bd_FR_type"/>
</dbReference>
<reference evidence="5 6" key="1">
    <citation type="submission" date="2019-06" db="EMBL/GenBank/DDBJ databases">
        <title>Sequencing the genomes of 1000 actinobacteria strains.</title>
        <authorList>
            <person name="Klenk H.-P."/>
        </authorList>
    </citation>
    <scope>NUCLEOTIDE SEQUENCE [LARGE SCALE GENOMIC DNA]</scope>
    <source>
        <strain evidence="5 6">DSM 102200</strain>
    </source>
</reference>
<dbReference type="InterPro" id="IPR001433">
    <property type="entry name" value="OxRdtase_FAD/NAD-bd"/>
</dbReference>
<evidence type="ECO:0000259" key="4">
    <source>
        <dbReference type="PROSITE" id="PS51384"/>
    </source>
</evidence>
<dbReference type="PROSITE" id="PS51384">
    <property type="entry name" value="FAD_FR"/>
    <property type="match status" value="1"/>
</dbReference>
<dbReference type="PANTHER" id="PTHR47354:SF5">
    <property type="entry name" value="PROTEIN RFBI"/>
    <property type="match status" value="1"/>
</dbReference>
<keyword evidence="2" id="KW-0479">Metal-binding</keyword>
<dbReference type="GO" id="GO:0016491">
    <property type="term" value="F:oxidoreductase activity"/>
    <property type="evidence" value="ECO:0007669"/>
    <property type="project" value="InterPro"/>
</dbReference>
<keyword evidence="2" id="KW-0408">Iron</keyword>
<dbReference type="InterPro" id="IPR017938">
    <property type="entry name" value="Riboflavin_synthase-like_b-brl"/>
</dbReference>
<dbReference type="InterPro" id="IPR039261">
    <property type="entry name" value="FNR_nucleotide-bd"/>
</dbReference>
<evidence type="ECO:0000313" key="5">
    <source>
        <dbReference type="EMBL" id="TQL99933.1"/>
    </source>
</evidence>
<sequence>MARAAVSGRLTWRVARLVSSREENPSARTLVFDVPGWPGHLAGQHVDVRLTAEDGYSTQRSYSLAAPADGDRLELTVQDVADGEVSPYLTEGLSPGDPVEIRGPVGGYFVWRPADTAAPVLLVAGGSGIVPLMAMIRARREASARTPMRLIHSVRTADDRYYTDELRRPQPGLDVTYLYTRRTPEGFSRPPGRLTVADLNTNGWPADFAPDCFVCGPTGFVETAAEILIALGHDARRIKTERFGPSGG</sequence>
<dbReference type="PRINTS" id="PR00410">
    <property type="entry name" value="PHEHYDRXLASE"/>
</dbReference>
<gene>
    <name evidence="5" type="ORF">FB559_5635</name>
</gene>
<dbReference type="OrthoDB" id="5179582at2"/>
<dbReference type="CDD" id="cd06217">
    <property type="entry name" value="FNR_iron_sulfur_binding_3"/>
    <property type="match status" value="1"/>
</dbReference>
<organism evidence="5 6">
    <name type="scientific">Actinoallomurus bryophytorum</name>
    <dbReference type="NCBI Taxonomy" id="1490222"/>
    <lineage>
        <taxon>Bacteria</taxon>
        <taxon>Bacillati</taxon>
        <taxon>Actinomycetota</taxon>
        <taxon>Actinomycetes</taxon>
        <taxon>Streptosporangiales</taxon>
        <taxon>Thermomonosporaceae</taxon>
        <taxon>Actinoallomurus</taxon>
    </lineage>
</organism>
<dbReference type="EMBL" id="VFOZ01000001">
    <property type="protein sequence ID" value="TQL99933.1"/>
    <property type="molecule type" value="Genomic_DNA"/>
</dbReference>
<keyword evidence="3" id="KW-0411">Iron-sulfur</keyword>
<name>A0A543CS46_9ACTN</name>
<proteinExistence type="predicted"/>
<dbReference type="RefSeq" id="WP_141959093.1">
    <property type="nucleotide sequence ID" value="NZ_VFOZ01000001.1"/>
</dbReference>
<keyword evidence="2" id="KW-0001">2Fe-2S</keyword>
<dbReference type="AlphaFoldDB" id="A0A543CS46"/>
<dbReference type="Gene3D" id="3.40.50.80">
    <property type="entry name" value="Nucleotide-binding domain of ferredoxin-NADP reductase (FNR) module"/>
    <property type="match status" value="1"/>
</dbReference>
<dbReference type="SUPFAM" id="SSF63380">
    <property type="entry name" value="Riboflavin synthase domain-like"/>
    <property type="match status" value="1"/>
</dbReference>
<dbReference type="InterPro" id="IPR050415">
    <property type="entry name" value="MRET"/>
</dbReference>
<dbReference type="Pfam" id="PF00175">
    <property type="entry name" value="NAD_binding_1"/>
    <property type="match status" value="1"/>
</dbReference>
<dbReference type="Pfam" id="PF00970">
    <property type="entry name" value="FAD_binding_6"/>
    <property type="match status" value="1"/>
</dbReference>
<dbReference type="Gene3D" id="2.40.30.10">
    <property type="entry name" value="Translation factors"/>
    <property type="match status" value="1"/>
</dbReference>
<dbReference type="GO" id="GO:0051537">
    <property type="term" value="F:2 iron, 2 sulfur cluster binding"/>
    <property type="evidence" value="ECO:0007669"/>
    <property type="project" value="UniProtKB-KW"/>
</dbReference>
<evidence type="ECO:0000313" key="6">
    <source>
        <dbReference type="Proteomes" id="UP000316096"/>
    </source>
</evidence>
<protein>
    <submittedName>
        <fullName evidence="5">Ferredoxin-NADP reductase</fullName>
    </submittedName>
</protein>
<dbReference type="PANTHER" id="PTHR47354">
    <property type="entry name" value="NADH OXIDOREDUCTASE HCR"/>
    <property type="match status" value="1"/>
</dbReference>
<keyword evidence="6" id="KW-1185">Reference proteome</keyword>
<accession>A0A543CS46</accession>
<evidence type="ECO:0000256" key="3">
    <source>
        <dbReference type="ARBA" id="ARBA00023014"/>
    </source>
</evidence>
<evidence type="ECO:0000256" key="2">
    <source>
        <dbReference type="ARBA" id="ARBA00022714"/>
    </source>
</evidence>
<comment type="cofactor">
    <cofactor evidence="1">
        <name>FAD</name>
        <dbReference type="ChEBI" id="CHEBI:57692"/>
    </cofactor>
</comment>
<evidence type="ECO:0000256" key="1">
    <source>
        <dbReference type="ARBA" id="ARBA00001974"/>
    </source>
</evidence>
<dbReference type="InterPro" id="IPR008333">
    <property type="entry name" value="Cbr1-like_FAD-bd_dom"/>
</dbReference>
<dbReference type="Proteomes" id="UP000316096">
    <property type="component" value="Unassembled WGS sequence"/>
</dbReference>
<comment type="caution">
    <text evidence="5">The sequence shown here is derived from an EMBL/GenBank/DDBJ whole genome shotgun (WGS) entry which is preliminary data.</text>
</comment>
<feature type="domain" description="FAD-binding FR-type" evidence="4">
    <location>
        <begin position="10"/>
        <end position="111"/>
    </location>
</feature>
<dbReference type="SUPFAM" id="SSF52343">
    <property type="entry name" value="Ferredoxin reductase-like, C-terminal NADP-linked domain"/>
    <property type="match status" value="1"/>
</dbReference>